<dbReference type="SUPFAM" id="SSF52151">
    <property type="entry name" value="FabD/lysophospholipase-like"/>
    <property type="match status" value="1"/>
</dbReference>
<dbReference type="Pfam" id="PF08990">
    <property type="entry name" value="Docking"/>
    <property type="match status" value="1"/>
</dbReference>
<dbReference type="Pfam" id="PF02801">
    <property type="entry name" value="Ketoacyl-synt_C"/>
    <property type="match status" value="1"/>
</dbReference>
<evidence type="ECO:0000256" key="7">
    <source>
        <dbReference type="RuleBase" id="RU003694"/>
    </source>
</evidence>
<evidence type="ECO:0000256" key="3">
    <source>
        <dbReference type="ARBA" id="ARBA00022553"/>
    </source>
</evidence>
<dbReference type="InterPro" id="IPR014030">
    <property type="entry name" value="Ketoacyl_synth_N"/>
</dbReference>
<evidence type="ECO:0000256" key="4">
    <source>
        <dbReference type="ARBA" id="ARBA00022679"/>
    </source>
</evidence>
<evidence type="ECO:0000313" key="12">
    <source>
        <dbReference type="Proteomes" id="UP001595990"/>
    </source>
</evidence>
<dbReference type="PROSITE" id="PS00606">
    <property type="entry name" value="KS3_1"/>
    <property type="match status" value="1"/>
</dbReference>
<evidence type="ECO:0000256" key="8">
    <source>
        <dbReference type="SAM" id="Coils"/>
    </source>
</evidence>
<keyword evidence="2" id="KW-0596">Phosphopantetheine</keyword>
<dbReference type="InterPro" id="IPR032821">
    <property type="entry name" value="PKS_assoc"/>
</dbReference>
<dbReference type="Pfam" id="PF16197">
    <property type="entry name" value="KAsynt_C_assoc"/>
    <property type="match status" value="1"/>
</dbReference>
<accession>A0ABV9BT46</accession>
<dbReference type="PANTHER" id="PTHR43775:SF51">
    <property type="entry name" value="INACTIVE PHENOLPHTHIOCEROL SYNTHESIS POLYKETIDE SYNTHASE TYPE I PKS1-RELATED"/>
    <property type="match status" value="1"/>
</dbReference>
<feature type="region of interest" description="Disordered" evidence="9">
    <location>
        <begin position="66"/>
        <end position="87"/>
    </location>
</feature>
<dbReference type="InterPro" id="IPR014031">
    <property type="entry name" value="Ketoacyl_synth_C"/>
</dbReference>
<dbReference type="PANTHER" id="PTHR43775">
    <property type="entry name" value="FATTY ACID SYNTHASE"/>
    <property type="match status" value="1"/>
</dbReference>
<dbReference type="InterPro" id="IPR018201">
    <property type="entry name" value="Ketoacyl_synth_AS"/>
</dbReference>
<dbReference type="Gene3D" id="3.40.366.10">
    <property type="entry name" value="Malonyl-Coenzyme A Acyl Carrier Protein, domain 2"/>
    <property type="match status" value="2"/>
</dbReference>
<reference evidence="12" key="1">
    <citation type="journal article" date="2019" name="Int. J. Syst. Evol. Microbiol.">
        <title>The Global Catalogue of Microorganisms (GCM) 10K type strain sequencing project: providing services to taxonomists for standard genome sequencing and annotation.</title>
        <authorList>
            <consortium name="The Broad Institute Genomics Platform"/>
            <consortium name="The Broad Institute Genome Sequencing Center for Infectious Disease"/>
            <person name="Wu L."/>
            <person name="Ma J."/>
        </authorList>
    </citation>
    <scope>NUCLEOTIDE SEQUENCE [LARGE SCALE GENOMIC DNA]</scope>
    <source>
        <strain evidence="12">CECT 8064</strain>
    </source>
</reference>
<dbReference type="Gene3D" id="3.30.70.3290">
    <property type="match status" value="2"/>
</dbReference>
<dbReference type="SMART" id="SM00825">
    <property type="entry name" value="PKS_KS"/>
    <property type="match status" value="1"/>
</dbReference>
<evidence type="ECO:0000256" key="1">
    <source>
        <dbReference type="ARBA" id="ARBA00001957"/>
    </source>
</evidence>
<dbReference type="RefSeq" id="WP_417923985.1">
    <property type="nucleotide sequence ID" value="NZ_JBHSFS010000019.1"/>
</dbReference>
<feature type="domain" description="Ketosynthase family 3 (KS3)" evidence="10">
    <location>
        <begin position="33"/>
        <end position="456"/>
    </location>
</feature>
<keyword evidence="8" id="KW-0175">Coiled coil</keyword>
<dbReference type="InterPro" id="IPR016039">
    <property type="entry name" value="Thiolase-like"/>
</dbReference>
<evidence type="ECO:0000256" key="2">
    <source>
        <dbReference type="ARBA" id="ARBA00022450"/>
    </source>
</evidence>
<dbReference type="EMBL" id="JBHSFS010000019">
    <property type="protein sequence ID" value="MFC4517290.1"/>
    <property type="molecule type" value="Genomic_DNA"/>
</dbReference>
<evidence type="ECO:0000313" key="11">
    <source>
        <dbReference type="EMBL" id="MFC4517290.1"/>
    </source>
</evidence>
<dbReference type="SUPFAM" id="SSF53901">
    <property type="entry name" value="Thiolase-like"/>
    <property type="match status" value="1"/>
</dbReference>
<protein>
    <submittedName>
        <fullName evidence="11">Type I polyketide synthase</fullName>
    </submittedName>
</protein>
<sequence length="786" mass="82691">MSRTEEFIEALRASMKENERLRRENRRLAEAAVAPIAIIGMACRFCGGIDDPDQLWRLLDQGDSVRSSYPEDRGTRTDQWYDPDPAAPGRSYARHGGFLSNAGSFDAEFFGLSHVEATSMDPHQRLLLEVSWEAVERARIDPRSLRRSNTGVFIGATHAPYPLVSSPEPNEFGLTSNNGSVLSGRIAYQLGLEGPALTVDTACSSSLAALHLAVRSLRSNECGLALVGGACVMTDPRALVELSRVHALSPDGRCKPFAAGADGTGFAEGAAVLLLERLPDAQRHGHRVLAVIRGSAVNHNGPSNGLMAPSGPAQQRLIRRALADARLSAAEVDVVEAHGTGTSLGDSIEAGALSATYGKERASDRPLWVGALKSNIGHTQAASGVAGVMKMVLAMQHGVLPVTPHIDAPTPEVDWSSSGISLLTARRPWLAAGRPRRAAVSAFGVSGTNAHVILEEAAPVANNPAKPARPLPVTAWVLSAHNGPALAEQASRLGAFAAEHPETSVLDIAWSLAATRAVMDHRAVVWGTDRAELLAGLQALAEGRTAANLVRGTRQPRGNPAIVFGDGPWPSGNVAGLAEAFPALAEPLSLARDCHPSMPEHTFAVQLGVYRLLEALAVRPRAVAGRGLGRVLAAHVSGAMTLADSLRLLSTEDCQSLDVSAPCIPTVGDTSGARLTQSDLTAPAYWSNGSDPESLARELQSEGVSLVVDLSAGSPNISAGKGLTVVRTSGAVPAVTAVTEILAALFVGGCTPDWTAYYASRGARTVDLPTYAFQRRRYWAGAPDQN</sequence>
<keyword evidence="3" id="KW-0597">Phosphoprotein</keyword>
<comment type="cofactor">
    <cofactor evidence="1">
        <name>pantetheine 4'-phosphate</name>
        <dbReference type="ChEBI" id="CHEBI:47942"/>
    </cofactor>
</comment>
<dbReference type="InterPro" id="IPR020841">
    <property type="entry name" value="PKS_Beta-ketoAc_synthase_dom"/>
</dbReference>
<name>A0ABV9BT46_9ACTN</name>
<dbReference type="Pfam" id="PF00109">
    <property type="entry name" value="ketoacyl-synt"/>
    <property type="match status" value="1"/>
</dbReference>
<feature type="coiled-coil region" evidence="8">
    <location>
        <begin position="4"/>
        <end position="31"/>
    </location>
</feature>
<dbReference type="InterPro" id="IPR016035">
    <property type="entry name" value="Acyl_Trfase/lysoPLipase"/>
</dbReference>
<keyword evidence="12" id="KW-1185">Reference proteome</keyword>
<proteinExistence type="inferred from homology"/>
<evidence type="ECO:0000256" key="6">
    <source>
        <dbReference type="ARBA" id="ARBA00023315"/>
    </source>
</evidence>
<comment type="caution">
    <text evidence="11">The sequence shown here is derived from an EMBL/GenBank/DDBJ whole genome shotgun (WGS) entry which is preliminary data.</text>
</comment>
<dbReference type="InterPro" id="IPR015083">
    <property type="entry name" value="NorB/c/GfsB-D-like_docking"/>
</dbReference>
<dbReference type="Gene3D" id="3.40.47.10">
    <property type="match status" value="1"/>
</dbReference>
<comment type="similarity">
    <text evidence="7">Belongs to the thiolase-like superfamily. Beta-ketoacyl-ACP synthases family.</text>
</comment>
<keyword evidence="4 7" id="KW-0808">Transferase</keyword>
<keyword evidence="6" id="KW-0012">Acyltransferase</keyword>
<keyword evidence="5" id="KW-0511">Multifunctional enzyme</keyword>
<dbReference type="CDD" id="cd00833">
    <property type="entry name" value="PKS"/>
    <property type="match status" value="1"/>
</dbReference>
<dbReference type="PROSITE" id="PS52004">
    <property type="entry name" value="KS3_2"/>
    <property type="match status" value="1"/>
</dbReference>
<organism evidence="11 12">
    <name type="scientific">Streptomyces ehimensis</name>
    <dbReference type="NCBI Taxonomy" id="68195"/>
    <lineage>
        <taxon>Bacteria</taxon>
        <taxon>Bacillati</taxon>
        <taxon>Actinomycetota</taxon>
        <taxon>Actinomycetes</taxon>
        <taxon>Kitasatosporales</taxon>
        <taxon>Streptomycetaceae</taxon>
        <taxon>Streptomyces</taxon>
    </lineage>
</organism>
<gene>
    <name evidence="11" type="ORF">ACFPEN_30805</name>
</gene>
<dbReference type="InterPro" id="IPR050091">
    <property type="entry name" value="PKS_NRPS_Biosynth_Enz"/>
</dbReference>
<evidence type="ECO:0000256" key="5">
    <source>
        <dbReference type="ARBA" id="ARBA00023268"/>
    </source>
</evidence>
<dbReference type="Proteomes" id="UP001595990">
    <property type="component" value="Unassembled WGS sequence"/>
</dbReference>
<dbReference type="InterPro" id="IPR001227">
    <property type="entry name" value="Ac_transferase_dom_sf"/>
</dbReference>
<evidence type="ECO:0000256" key="9">
    <source>
        <dbReference type="SAM" id="MobiDB-lite"/>
    </source>
</evidence>
<evidence type="ECO:0000259" key="10">
    <source>
        <dbReference type="PROSITE" id="PS52004"/>
    </source>
</evidence>